<dbReference type="Proteomes" id="UP000034164">
    <property type="component" value="Unassembled WGS sequence"/>
</dbReference>
<dbReference type="Gene3D" id="3.30.760.10">
    <property type="entry name" value="RNA Cap, Translation Initiation Factor Eif4e"/>
    <property type="match status" value="1"/>
</dbReference>
<proteinExistence type="predicted"/>
<dbReference type="Pfam" id="PF08939">
    <property type="entry name" value="Bles03"/>
    <property type="match status" value="1"/>
</dbReference>
<gene>
    <name evidence="1" type="ORF">EMCG_07233</name>
</gene>
<organism evidence="1 2">
    <name type="scientific">[Emmonsia] crescens</name>
    <dbReference type="NCBI Taxonomy" id="73230"/>
    <lineage>
        <taxon>Eukaryota</taxon>
        <taxon>Fungi</taxon>
        <taxon>Dikarya</taxon>
        <taxon>Ascomycota</taxon>
        <taxon>Pezizomycotina</taxon>
        <taxon>Eurotiomycetes</taxon>
        <taxon>Eurotiomycetidae</taxon>
        <taxon>Onygenales</taxon>
        <taxon>Ajellomycetaceae</taxon>
        <taxon>Emergomyces</taxon>
    </lineage>
</organism>
<dbReference type="AlphaFoldDB" id="A0A0G2I8V2"/>
<sequence>MKQLGLFRSGKRWNPIYYKCDAYTYLDIVGGNSFGLKASMHSNTEILGKHVIFGFMAME</sequence>
<dbReference type="InterPro" id="IPR015034">
    <property type="entry name" value="Bles03"/>
</dbReference>
<dbReference type="SUPFAM" id="SSF55418">
    <property type="entry name" value="eIF4e-like"/>
    <property type="match status" value="1"/>
</dbReference>
<name>A0A0G2I8V2_9EURO</name>
<evidence type="ECO:0000313" key="2">
    <source>
        <dbReference type="Proteomes" id="UP000034164"/>
    </source>
</evidence>
<dbReference type="VEuPathDB" id="FungiDB:EMCG_07233"/>
<dbReference type="OrthoDB" id="10067381at2759"/>
<protein>
    <submittedName>
        <fullName evidence="1">Uncharacterized protein</fullName>
    </submittedName>
</protein>
<comment type="caution">
    <text evidence="1">The sequence shown here is derived from an EMBL/GenBank/DDBJ whole genome shotgun (WGS) entry which is preliminary data.</text>
</comment>
<dbReference type="InterPro" id="IPR023398">
    <property type="entry name" value="TIF_eIF4e-like"/>
</dbReference>
<dbReference type="EMBL" id="LCZI01000340">
    <property type="protein sequence ID" value="KKZ67062.1"/>
    <property type="molecule type" value="Genomic_DNA"/>
</dbReference>
<reference evidence="2" key="1">
    <citation type="journal article" date="2015" name="PLoS Genet.">
        <title>The dynamic genome and transcriptome of the human fungal pathogen Blastomyces and close relative Emmonsia.</title>
        <authorList>
            <person name="Munoz J.F."/>
            <person name="Gauthier G.M."/>
            <person name="Desjardins C.A."/>
            <person name="Gallo J.E."/>
            <person name="Holder J."/>
            <person name="Sullivan T.D."/>
            <person name="Marty A.J."/>
            <person name="Carmen J.C."/>
            <person name="Chen Z."/>
            <person name="Ding L."/>
            <person name="Gujja S."/>
            <person name="Magrini V."/>
            <person name="Misas E."/>
            <person name="Mitreva M."/>
            <person name="Priest M."/>
            <person name="Saif S."/>
            <person name="Whiston E.A."/>
            <person name="Young S."/>
            <person name="Zeng Q."/>
            <person name="Goldman W.E."/>
            <person name="Mardis E.R."/>
            <person name="Taylor J.W."/>
            <person name="McEwen J.G."/>
            <person name="Clay O.K."/>
            <person name="Klein B.S."/>
            <person name="Cuomo C.A."/>
        </authorList>
    </citation>
    <scope>NUCLEOTIDE SEQUENCE [LARGE SCALE GENOMIC DNA]</scope>
    <source>
        <strain evidence="2">UAMH 3008</strain>
    </source>
</reference>
<evidence type="ECO:0000313" key="1">
    <source>
        <dbReference type="EMBL" id="KKZ67062.1"/>
    </source>
</evidence>
<accession>A0A0G2I8V2</accession>